<dbReference type="Proteomes" id="UP000636888">
    <property type="component" value="Unassembled WGS sequence"/>
</dbReference>
<evidence type="ECO:0000313" key="3">
    <source>
        <dbReference type="EMBL" id="MBJ6725794.1"/>
    </source>
</evidence>
<sequence length="436" mass="48994">MAKQRGGPLQGDDVAIKLVVGTILINLFVYTIAGYSLHNSRQHYERLAEITTQNMAKLMETSLDGIFDKINIGLNAVARETERELTRGTTGSGSLDPYIQQQAAQFPELFGIIVADAAGNLRYGKDVHPGEHLNIADRDYFRQLRDHPERHHVMSALLQGRRTGRWNITLAQRINDREGAFAGIVFGVFEIGYFDTILSRLEVGRHGAIGIRDLDNRLIALHPKGKEPASQIGSNVISRKTKEMIGTHPVTATYHTVFARDNKERTVTFRRTAKYPLYVFATVSPADYLAPLRKEIAVAGLFLGAFTLISAVSARSIYRSRVETMLHDETKRSADAMQRQNEELAAALARVKRLEGIISICSFCKKMRSEEQAWERLETYLTEHSDALISHGICPECAEKQYQEYQRWHESLSGPELDRYGTKIQVVPPPRQTGGD</sequence>
<dbReference type="CDD" id="cd12914">
    <property type="entry name" value="PDC1_DGC_like"/>
    <property type="match status" value="1"/>
</dbReference>
<evidence type="ECO:0000313" key="4">
    <source>
        <dbReference type="Proteomes" id="UP000636888"/>
    </source>
</evidence>
<dbReference type="Gene3D" id="3.30.450.20">
    <property type="entry name" value="PAS domain"/>
    <property type="match status" value="2"/>
</dbReference>
<feature type="transmembrane region" description="Helical" evidence="2">
    <location>
        <begin position="14"/>
        <end position="37"/>
    </location>
</feature>
<reference evidence="3" key="1">
    <citation type="submission" date="2020-12" db="EMBL/GenBank/DDBJ databases">
        <title>Geomonas sp. Red875, isolated from river sediment.</title>
        <authorList>
            <person name="Xu Z."/>
            <person name="Zhang Z."/>
            <person name="Masuda Y."/>
            <person name="Itoh H."/>
            <person name="Senoo K."/>
        </authorList>
    </citation>
    <scope>NUCLEOTIDE SEQUENCE</scope>
    <source>
        <strain evidence="3">Red875</strain>
    </source>
</reference>
<name>A0A8J7IRU3_9BACT</name>
<evidence type="ECO:0008006" key="5">
    <source>
        <dbReference type="Google" id="ProtNLM"/>
    </source>
</evidence>
<dbReference type="CDD" id="cd12915">
    <property type="entry name" value="PDC2_DGC_like"/>
    <property type="match status" value="1"/>
</dbReference>
<keyword evidence="2" id="KW-0812">Transmembrane</keyword>
<comment type="caution">
    <text evidence="3">The sequence shown here is derived from an EMBL/GenBank/DDBJ whole genome shotgun (WGS) entry which is preliminary data.</text>
</comment>
<keyword evidence="4" id="KW-1185">Reference proteome</keyword>
<accession>A0A8J7IRU3</accession>
<protein>
    <recommendedName>
        <fullName evidence="5">Cache domain-containing protein</fullName>
    </recommendedName>
</protein>
<organism evidence="3 4">
    <name type="scientific">Geomesophilobacter sediminis</name>
    <dbReference type="NCBI Taxonomy" id="2798584"/>
    <lineage>
        <taxon>Bacteria</taxon>
        <taxon>Pseudomonadati</taxon>
        <taxon>Thermodesulfobacteriota</taxon>
        <taxon>Desulfuromonadia</taxon>
        <taxon>Geobacterales</taxon>
        <taxon>Geobacteraceae</taxon>
        <taxon>Geomesophilobacter</taxon>
    </lineage>
</organism>
<feature type="coiled-coil region" evidence="1">
    <location>
        <begin position="327"/>
        <end position="357"/>
    </location>
</feature>
<keyword evidence="2" id="KW-1133">Transmembrane helix</keyword>
<evidence type="ECO:0000256" key="1">
    <source>
        <dbReference type="SAM" id="Coils"/>
    </source>
</evidence>
<proteinExistence type="predicted"/>
<keyword evidence="2" id="KW-0472">Membrane</keyword>
<keyword evidence="1" id="KW-0175">Coiled coil</keyword>
<dbReference type="RefSeq" id="WP_199384683.1">
    <property type="nucleotide sequence ID" value="NZ_JAEMHM010000010.1"/>
</dbReference>
<dbReference type="EMBL" id="JAEMHM010000010">
    <property type="protein sequence ID" value="MBJ6725794.1"/>
    <property type="molecule type" value="Genomic_DNA"/>
</dbReference>
<feature type="transmembrane region" description="Helical" evidence="2">
    <location>
        <begin position="296"/>
        <end position="318"/>
    </location>
</feature>
<evidence type="ECO:0000256" key="2">
    <source>
        <dbReference type="SAM" id="Phobius"/>
    </source>
</evidence>
<dbReference type="AlphaFoldDB" id="A0A8J7IRU3"/>
<gene>
    <name evidence="3" type="ORF">JFN93_13825</name>
</gene>
<feature type="transmembrane region" description="Helical" evidence="2">
    <location>
        <begin position="273"/>
        <end position="290"/>
    </location>
</feature>